<organism evidence="1 2">
    <name type="scientific">Sandaracinus amylolyticus</name>
    <dbReference type="NCBI Taxonomy" id="927083"/>
    <lineage>
        <taxon>Bacteria</taxon>
        <taxon>Pseudomonadati</taxon>
        <taxon>Myxococcota</taxon>
        <taxon>Polyangia</taxon>
        <taxon>Polyangiales</taxon>
        <taxon>Sandaracinaceae</taxon>
        <taxon>Sandaracinus</taxon>
    </lineage>
</organism>
<keyword evidence="2" id="KW-1185">Reference proteome</keyword>
<reference evidence="1 2" key="1">
    <citation type="submission" date="2015-03" db="EMBL/GenBank/DDBJ databases">
        <title>Genome assembly of Sandaracinus amylolyticus DSM 53668.</title>
        <authorList>
            <person name="Sharma G."/>
            <person name="Subramanian S."/>
        </authorList>
    </citation>
    <scope>NUCLEOTIDE SEQUENCE [LARGE SCALE GENOMIC DNA]</scope>
    <source>
        <strain evidence="1 2">DSM 53668</strain>
    </source>
</reference>
<dbReference type="Proteomes" id="UP000034883">
    <property type="component" value="Chromosome"/>
</dbReference>
<name>A0A0F6W3D4_9BACT</name>
<gene>
    <name evidence="1" type="ORF">DB32_003611</name>
</gene>
<protein>
    <submittedName>
        <fullName evidence="1">Uncharacterized protein</fullName>
    </submittedName>
</protein>
<dbReference type="AlphaFoldDB" id="A0A0F6W3D4"/>
<dbReference type="KEGG" id="samy:DB32_003611"/>
<sequence>MLAATMIATSCIPLPRERVSEGSDEGYPTCGRDALPEGDVIARGALRAGPVMQARSLIETFEVRRRDCVRVFTGNQSWDMSSIDLDVVYDEETQLPLRAWKRIVSPGARPGEERIDLRRFELRTPRVALTQQTDEGGLEHFLLRGERPRAIIGPGRGLLTMWIQRAQLPVGGRLREHVLDIRESIEVIREVTLRRVEDRDDPAIGRRVRVYTIYGREPIYTDENDVVLGDMMGLVPAERVTEPLPPRLFEPPGAPDPVHTP</sequence>
<dbReference type="STRING" id="927083.DB32_003611"/>
<proteinExistence type="predicted"/>
<accession>A0A0F6W3D4</accession>
<dbReference type="EMBL" id="CP011125">
    <property type="protein sequence ID" value="AKF06462.1"/>
    <property type="molecule type" value="Genomic_DNA"/>
</dbReference>
<evidence type="ECO:0000313" key="2">
    <source>
        <dbReference type="Proteomes" id="UP000034883"/>
    </source>
</evidence>
<evidence type="ECO:0000313" key="1">
    <source>
        <dbReference type="EMBL" id="AKF06462.1"/>
    </source>
</evidence>